<dbReference type="AlphaFoldDB" id="A0A915JVP3"/>
<dbReference type="WBParaSite" id="nRc.2.0.1.t30381-RA">
    <property type="protein sequence ID" value="nRc.2.0.1.t30381-RA"/>
    <property type="gene ID" value="nRc.2.0.1.g30381"/>
</dbReference>
<name>A0A915JVP3_ROMCU</name>
<reference evidence="2" key="1">
    <citation type="submission" date="2022-11" db="UniProtKB">
        <authorList>
            <consortium name="WormBaseParasite"/>
        </authorList>
    </citation>
    <scope>IDENTIFICATION</scope>
</reference>
<dbReference type="Proteomes" id="UP000887565">
    <property type="component" value="Unplaced"/>
</dbReference>
<proteinExistence type="predicted"/>
<organism evidence="1 2">
    <name type="scientific">Romanomermis culicivorax</name>
    <name type="common">Nematode worm</name>
    <dbReference type="NCBI Taxonomy" id="13658"/>
    <lineage>
        <taxon>Eukaryota</taxon>
        <taxon>Metazoa</taxon>
        <taxon>Ecdysozoa</taxon>
        <taxon>Nematoda</taxon>
        <taxon>Enoplea</taxon>
        <taxon>Dorylaimia</taxon>
        <taxon>Mermithida</taxon>
        <taxon>Mermithoidea</taxon>
        <taxon>Mermithidae</taxon>
        <taxon>Romanomermis</taxon>
    </lineage>
</organism>
<keyword evidence="1" id="KW-1185">Reference proteome</keyword>
<evidence type="ECO:0000313" key="1">
    <source>
        <dbReference type="Proteomes" id="UP000887565"/>
    </source>
</evidence>
<evidence type="ECO:0000313" key="2">
    <source>
        <dbReference type="WBParaSite" id="nRc.2.0.1.t30381-RA"/>
    </source>
</evidence>
<accession>A0A915JVP3</accession>
<sequence length="63" mass="7417">MELKAEKLDSHHRRFASLSSLHYWKFYSVFTVQSLRIQCAQNRPASSYAHYIQSHHEAVVKTP</sequence>
<protein>
    <submittedName>
        <fullName evidence="2">Uncharacterized protein</fullName>
    </submittedName>
</protein>